<feature type="compositionally biased region" description="Low complexity" evidence="1">
    <location>
        <begin position="321"/>
        <end position="331"/>
    </location>
</feature>
<dbReference type="Proteomes" id="UP001155241">
    <property type="component" value="Unassembled WGS sequence"/>
</dbReference>
<sequence>MNRYLHFPYLLAMLACGLVAVSVGCQSTGEKLSSVNPLPKVLGAEENAEYGKPERVVATWSEAVLHRNGEGTRGFGGRLFFYDRASTKPIRVEGQLVVYAFAEDGREATDHRPSKRYVFPPEQFARHHSESEIGPSYSVWLPWDAAGGPQSEVSLIARFEPLQGGGLVVSDQTRQRLPGAPRDETMIAEQQQNKSDVKQTSFYTNAPATEVKMEPVPEKKQTMTTTTISLPGKFMNRSPGTISPTSAKPLKTAPSTTTPSVTSPTMTPATRAITPVTTRAAAPATTVTPHNTAPLGTTTTVAPSAAASMGGGYPAAANTANTTPANGASPTGAFQPTPVGTSVKYLTPGESVRQSLQPRSFGSLH</sequence>
<organism evidence="3 4">
    <name type="scientific">Aeoliella straminimaris</name>
    <dbReference type="NCBI Taxonomy" id="2954799"/>
    <lineage>
        <taxon>Bacteria</taxon>
        <taxon>Pseudomonadati</taxon>
        <taxon>Planctomycetota</taxon>
        <taxon>Planctomycetia</taxon>
        <taxon>Pirellulales</taxon>
        <taxon>Lacipirellulaceae</taxon>
        <taxon>Aeoliella</taxon>
    </lineage>
</organism>
<dbReference type="RefSeq" id="WP_252855698.1">
    <property type="nucleotide sequence ID" value="NZ_JAMXLR010000092.1"/>
</dbReference>
<accession>A0A9X2FG05</accession>
<dbReference type="AlphaFoldDB" id="A0A9X2FG05"/>
<proteinExistence type="predicted"/>
<comment type="caution">
    <text evidence="3">The sequence shown here is derived from an EMBL/GenBank/DDBJ whole genome shotgun (WGS) entry which is preliminary data.</text>
</comment>
<keyword evidence="2" id="KW-0732">Signal</keyword>
<dbReference type="PROSITE" id="PS51257">
    <property type="entry name" value="PROKAR_LIPOPROTEIN"/>
    <property type="match status" value="1"/>
</dbReference>
<feature type="signal peptide" evidence="2">
    <location>
        <begin position="1"/>
        <end position="20"/>
    </location>
</feature>
<name>A0A9X2FG05_9BACT</name>
<dbReference type="EMBL" id="JAMXLR010000092">
    <property type="protein sequence ID" value="MCO6047588.1"/>
    <property type="molecule type" value="Genomic_DNA"/>
</dbReference>
<evidence type="ECO:0000256" key="1">
    <source>
        <dbReference type="SAM" id="MobiDB-lite"/>
    </source>
</evidence>
<evidence type="ECO:0000313" key="3">
    <source>
        <dbReference type="EMBL" id="MCO6047588.1"/>
    </source>
</evidence>
<gene>
    <name evidence="3" type="ORF">NG895_27095</name>
</gene>
<protein>
    <submittedName>
        <fullName evidence="3">Uncharacterized protein</fullName>
    </submittedName>
</protein>
<feature type="region of interest" description="Disordered" evidence="1">
    <location>
        <begin position="230"/>
        <end position="268"/>
    </location>
</feature>
<keyword evidence="4" id="KW-1185">Reference proteome</keyword>
<evidence type="ECO:0000313" key="4">
    <source>
        <dbReference type="Proteomes" id="UP001155241"/>
    </source>
</evidence>
<feature type="chain" id="PRO_5040762628" evidence="2">
    <location>
        <begin position="21"/>
        <end position="365"/>
    </location>
</feature>
<reference evidence="3" key="1">
    <citation type="submission" date="2022-06" db="EMBL/GenBank/DDBJ databases">
        <title>Aeoliella straminimaris, a novel planctomycete from sediments.</title>
        <authorList>
            <person name="Vitorino I.R."/>
            <person name="Lage O.M."/>
        </authorList>
    </citation>
    <scope>NUCLEOTIDE SEQUENCE</scope>
    <source>
        <strain evidence="3">ICT_H6.2</strain>
    </source>
</reference>
<feature type="compositionally biased region" description="Low complexity" evidence="1">
    <location>
        <begin position="252"/>
        <end position="268"/>
    </location>
</feature>
<feature type="region of interest" description="Disordered" evidence="1">
    <location>
        <begin position="321"/>
        <end position="342"/>
    </location>
</feature>
<evidence type="ECO:0000256" key="2">
    <source>
        <dbReference type="SAM" id="SignalP"/>
    </source>
</evidence>